<comment type="caution">
    <text evidence="1">The sequence shown here is derived from an EMBL/GenBank/DDBJ whole genome shotgun (WGS) entry which is preliminary data.</text>
</comment>
<sequence length="60" mass="6835">MLTTLSRKKRNLIRVIYKLQQDLLAQIFLVLPDDPKKNCMRICGNSLDKTINSQNSSAGE</sequence>
<dbReference type="EMBL" id="JAHHHN010000025">
    <property type="protein sequence ID" value="MBW4564753.1"/>
    <property type="molecule type" value="Genomic_DNA"/>
</dbReference>
<organism evidence="1 2">
    <name type="scientific">Mojavia pulchra JT2-VF2</name>
    <dbReference type="NCBI Taxonomy" id="287848"/>
    <lineage>
        <taxon>Bacteria</taxon>
        <taxon>Bacillati</taxon>
        <taxon>Cyanobacteriota</taxon>
        <taxon>Cyanophyceae</taxon>
        <taxon>Nostocales</taxon>
        <taxon>Nostocaceae</taxon>
    </lineage>
</organism>
<protein>
    <submittedName>
        <fullName evidence="1">Uncharacterized protein</fullName>
    </submittedName>
</protein>
<accession>A0A951UIK5</accession>
<gene>
    <name evidence="1" type="ORF">KME32_27240</name>
</gene>
<evidence type="ECO:0000313" key="1">
    <source>
        <dbReference type="EMBL" id="MBW4564753.1"/>
    </source>
</evidence>
<proteinExistence type="predicted"/>
<evidence type="ECO:0000313" key="2">
    <source>
        <dbReference type="Proteomes" id="UP000715781"/>
    </source>
</evidence>
<reference evidence="1" key="1">
    <citation type="submission" date="2021-05" db="EMBL/GenBank/DDBJ databases">
        <authorList>
            <person name="Pietrasiak N."/>
            <person name="Ward R."/>
            <person name="Stajich J.E."/>
            <person name="Kurbessoian T."/>
        </authorList>
    </citation>
    <scope>NUCLEOTIDE SEQUENCE</scope>
    <source>
        <strain evidence="1">JT2-VF2</strain>
    </source>
</reference>
<reference evidence="1" key="2">
    <citation type="journal article" date="2022" name="Microbiol. Resour. Announc.">
        <title>Metagenome Sequencing to Explore Phylogenomics of Terrestrial Cyanobacteria.</title>
        <authorList>
            <person name="Ward R.D."/>
            <person name="Stajich J.E."/>
            <person name="Johansen J.R."/>
            <person name="Huntemann M."/>
            <person name="Clum A."/>
            <person name="Foster B."/>
            <person name="Foster B."/>
            <person name="Roux S."/>
            <person name="Palaniappan K."/>
            <person name="Varghese N."/>
            <person name="Mukherjee S."/>
            <person name="Reddy T.B.K."/>
            <person name="Daum C."/>
            <person name="Copeland A."/>
            <person name="Chen I.A."/>
            <person name="Ivanova N.N."/>
            <person name="Kyrpides N.C."/>
            <person name="Shapiro N."/>
            <person name="Eloe-Fadrosh E.A."/>
            <person name="Pietrasiak N."/>
        </authorList>
    </citation>
    <scope>NUCLEOTIDE SEQUENCE</scope>
    <source>
        <strain evidence="1">JT2-VF2</strain>
    </source>
</reference>
<name>A0A951UIK5_9NOST</name>
<dbReference type="AlphaFoldDB" id="A0A951UIK5"/>
<dbReference type="Proteomes" id="UP000715781">
    <property type="component" value="Unassembled WGS sequence"/>
</dbReference>